<protein>
    <recommendedName>
        <fullName evidence="4">Transmembrane protein</fullName>
    </recommendedName>
</protein>
<sequence length="133" mass="14417">MSQDFTTPASSGQALLLKLQGLNTVGTISYVLHLIVAVAALIPGAQVGLTLLLVALIIDLVKRDDAAGTWHASHFRWRIRSVLFAGLAYLLTSPLFLLFYIPGAVAWAVTSLWFLYRIVTGFMAMNKGQEIGA</sequence>
<evidence type="ECO:0008006" key="4">
    <source>
        <dbReference type="Google" id="ProtNLM"/>
    </source>
</evidence>
<dbReference type="RefSeq" id="WP_313875300.1">
    <property type="nucleotide sequence ID" value="NZ_JAVBIK010000001.1"/>
</dbReference>
<dbReference type="Proteomes" id="UP001321700">
    <property type="component" value="Unassembled WGS sequence"/>
</dbReference>
<keyword evidence="1" id="KW-0472">Membrane</keyword>
<organism evidence="2 3">
    <name type="scientific">Rhodoferax potami</name>
    <dbReference type="NCBI Taxonomy" id="3068338"/>
    <lineage>
        <taxon>Bacteria</taxon>
        <taxon>Pseudomonadati</taxon>
        <taxon>Pseudomonadota</taxon>
        <taxon>Betaproteobacteria</taxon>
        <taxon>Burkholderiales</taxon>
        <taxon>Comamonadaceae</taxon>
        <taxon>Rhodoferax</taxon>
    </lineage>
</organism>
<keyword evidence="1" id="KW-1133">Transmembrane helix</keyword>
<evidence type="ECO:0000313" key="3">
    <source>
        <dbReference type="Proteomes" id="UP001321700"/>
    </source>
</evidence>
<feature type="transmembrane region" description="Helical" evidence="1">
    <location>
        <begin position="82"/>
        <end position="101"/>
    </location>
</feature>
<accession>A0ABU3KQW3</accession>
<evidence type="ECO:0000256" key="1">
    <source>
        <dbReference type="SAM" id="Phobius"/>
    </source>
</evidence>
<comment type="caution">
    <text evidence="2">The sequence shown here is derived from an EMBL/GenBank/DDBJ whole genome shotgun (WGS) entry which is preliminary data.</text>
</comment>
<feature type="transmembrane region" description="Helical" evidence="1">
    <location>
        <begin position="30"/>
        <end position="61"/>
    </location>
</feature>
<proteinExistence type="predicted"/>
<gene>
    <name evidence="2" type="ORF">RAE19_13075</name>
</gene>
<reference evidence="2 3" key="1">
    <citation type="submission" date="2023-08" db="EMBL/GenBank/DDBJ databases">
        <title>Rhodoferax potami sp. nov. and Rhodoferax mekongensis sp. nov., isolated from the Mekong River in Thailand.</title>
        <authorList>
            <person name="Kitikhun S."/>
            <person name="Charoenyingcharoen P."/>
            <person name="Siriarchawattana P."/>
            <person name="Likhitrattanapisal S."/>
            <person name="Nilsakha T."/>
            <person name="Chanpet A."/>
            <person name="Rattanawaree P."/>
            <person name="Ingsriswang S."/>
        </authorList>
    </citation>
    <scope>NUCLEOTIDE SEQUENCE [LARGE SCALE GENOMIC DNA]</scope>
    <source>
        <strain evidence="2 3">TBRC 17660</strain>
    </source>
</reference>
<evidence type="ECO:0000313" key="2">
    <source>
        <dbReference type="EMBL" id="MDT7519632.1"/>
    </source>
</evidence>
<keyword evidence="1" id="KW-0812">Transmembrane</keyword>
<feature type="transmembrane region" description="Helical" evidence="1">
    <location>
        <begin position="107"/>
        <end position="125"/>
    </location>
</feature>
<name>A0ABU3KQW3_9BURK</name>
<keyword evidence="3" id="KW-1185">Reference proteome</keyword>
<dbReference type="EMBL" id="JAVBIK010000001">
    <property type="protein sequence ID" value="MDT7519632.1"/>
    <property type="molecule type" value="Genomic_DNA"/>
</dbReference>